<proteinExistence type="inferred from homology"/>
<reference evidence="5" key="1">
    <citation type="submission" date="2020-08" db="EMBL/GenBank/DDBJ databases">
        <title>Ramlibacter sp. USB13 16S ribosomal RNA gene genome sequencing and assembly.</title>
        <authorList>
            <person name="Kang M."/>
        </authorList>
    </citation>
    <scope>NUCLEOTIDE SEQUENCE</scope>
    <source>
        <strain evidence="5">USB13</strain>
    </source>
</reference>
<dbReference type="PANTHER" id="PTHR10545:SF29">
    <property type="entry name" value="GH14572P-RELATED"/>
    <property type="match status" value="1"/>
</dbReference>
<dbReference type="InterPro" id="IPR051016">
    <property type="entry name" value="Diverse_Substrate_AcTransf"/>
</dbReference>
<organism evidence="5 6">
    <name type="scientific">Ramlibacter cellulosilyticus</name>
    <dbReference type="NCBI Taxonomy" id="2764187"/>
    <lineage>
        <taxon>Bacteria</taxon>
        <taxon>Pseudomonadati</taxon>
        <taxon>Pseudomonadota</taxon>
        <taxon>Betaproteobacteria</taxon>
        <taxon>Burkholderiales</taxon>
        <taxon>Comamonadaceae</taxon>
        <taxon>Ramlibacter</taxon>
    </lineage>
</organism>
<dbReference type="GO" id="GO:0008080">
    <property type="term" value="F:N-acetyltransferase activity"/>
    <property type="evidence" value="ECO:0007669"/>
    <property type="project" value="UniProtKB-ARBA"/>
</dbReference>
<dbReference type="Pfam" id="PF00583">
    <property type="entry name" value="Acetyltransf_1"/>
    <property type="match status" value="1"/>
</dbReference>
<evidence type="ECO:0000313" key="6">
    <source>
        <dbReference type="Proteomes" id="UP000608513"/>
    </source>
</evidence>
<protein>
    <submittedName>
        <fullName evidence="5">GNAT family N-acetyltransferase</fullName>
    </submittedName>
</protein>
<dbReference type="CDD" id="cd04301">
    <property type="entry name" value="NAT_SF"/>
    <property type="match status" value="1"/>
</dbReference>
<keyword evidence="6" id="KW-1185">Reference proteome</keyword>
<gene>
    <name evidence="5" type="ORF">H8N03_05275</name>
</gene>
<dbReference type="RefSeq" id="WP_187075046.1">
    <property type="nucleotide sequence ID" value="NZ_JACORT010000001.1"/>
</dbReference>
<evidence type="ECO:0000256" key="1">
    <source>
        <dbReference type="ARBA" id="ARBA00008694"/>
    </source>
</evidence>
<comment type="similarity">
    <text evidence="1">Belongs to the acetyltransferase family.</text>
</comment>
<sequence length="164" mass="18281">MTDPAIHIRPATEEDVPLILGFIRELAIYEKAESEVVATEAHIRNSLFGANAVPRALICRVGEVDAGFAVYFFNYSTWQGRRGLYLEDLYVSPAHRHAGAGKAMLRHLARVAVANGCGRFEWSVLDWNEPAIRFYRSIGAVPLDEWVRYRLTGDALAQFAAGSE</sequence>
<comment type="caution">
    <text evidence="5">The sequence shown here is derived from an EMBL/GenBank/DDBJ whole genome shotgun (WGS) entry which is preliminary data.</text>
</comment>
<accession>A0A923MP76</accession>
<evidence type="ECO:0000259" key="4">
    <source>
        <dbReference type="PROSITE" id="PS51186"/>
    </source>
</evidence>
<evidence type="ECO:0000313" key="5">
    <source>
        <dbReference type="EMBL" id="MBC5782346.1"/>
    </source>
</evidence>
<dbReference type="EMBL" id="JACORT010000001">
    <property type="protein sequence ID" value="MBC5782346.1"/>
    <property type="molecule type" value="Genomic_DNA"/>
</dbReference>
<keyword evidence="2" id="KW-0808">Transferase</keyword>
<dbReference type="PROSITE" id="PS51186">
    <property type="entry name" value="GNAT"/>
    <property type="match status" value="1"/>
</dbReference>
<name>A0A923MP76_9BURK</name>
<keyword evidence="3" id="KW-0012">Acyltransferase</keyword>
<evidence type="ECO:0000256" key="3">
    <source>
        <dbReference type="ARBA" id="ARBA00023315"/>
    </source>
</evidence>
<dbReference type="Proteomes" id="UP000608513">
    <property type="component" value="Unassembled WGS sequence"/>
</dbReference>
<evidence type="ECO:0000256" key="2">
    <source>
        <dbReference type="ARBA" id="ARBA00022679"/>
    </source>
</evidence>
<feature type="domain" description="N-acetyltransferase" evidence="4">
    <location>
        <begin position="6"/>
        <end position="161"/>
    </location>
</feature>
<dbReference type="FunFam" id="3.40.630.30:FF:000064">
    <property type="entry name" value="GNAT family acetyltransferase"/>
    <property type="match status" value="1"/>
</dbReference>
<dbReference type="SUPFAM" id="SSF55729">
    <property type="entry name" value="Acyl-CoA N-acyltransferases (Nat)"/>
    <property type="match status" value="1"/>
</dbReference>
<dbReference type="InterPro" id="IPR016181">
    <property type="entry name" value="Acyl_CoA_acyltransferase"/>
</dbReference>
<dbReference type="PANTHER" id="PTHR10545">
    <property type="entry name" value="DIAMINE N-ACETYLTRANSFERASE"/>
    <property type="match status" value="1"/>
</dbReference>
<dbReference type="Gene3D" id="3.40.630.30">
    <property type="match status" value="1"/>
</dbReference>
<dbReference type="AlphaFoldDB" id="A0A923MP76"/>
<dbReference type="InterPro" id="IPR000182">
    <property type="entry name" value="GNAT_dom"/>
</dbReference>